<dbReference type="AlphaFoldDB" id="A0A8H6RL85"/>
<accession>A0A8H6RL85</accession>
<sequence>MRIYDFVVPEKDVYTLQYPRASGTSDLISSSIFGIQRQIRHEALTYHYPDSKVIVQPRPGFVLSYIPRCLNDLPFDVLKVAKEIEANVELLPPFSWSGGPDGDLLRVSFTVSAEGIYTTGAHYRSKRENRARKILYRTQTAELRMYVEEQTAKLENLMLTQLEGRELKEAANSPEICIEVDKAREKGRDWSW</sequence>
<reference evidence="1" key="1">
    <citation type="submission" date="2020-04" db="EMBL/GenBank/DDBJ databases">
        <title>Draft genome resource of the tomato pathogen Pseudocercospora fuligena.</title>
        <authorList>
            <person name="Zaccaron A."/>
        </authorList>
    </citation>
    <scope>NUCLEOTIDE SEQUENCE</scope>
    <source>
        <strain evidence="1">PF001</strain>
    </source>
</reference>
<evidence type="ECO:0000313" key="1">
    <source>
        <dbReference type="EMBL" id="KAF7192111.1"/>
    </source>
</evidence>
<gene>
    <name evidence="1" type="ORF">HII31_06497</name>
</gene>
<proteinExistence type="predicted"/>
<organism evidence="1 2">
    <name type="scientific">Pseudocercospora fuligena</name>
    <dbReference type="NCBI Taxonomy" id="685502"/>
    <lineage>
        <taxon>Eukaryota</taxon>
        <taxon>Fungi</taxon>
        <taxon>Dikarya</taxon>
        <taxon>Ascomycota</taxon>
        <taxon>Pezizomycotina</taxon>
        <taxon>Dothideomycetes</taxon>
        <taxon>Dothideomycetidae</taxon>
        <taxon>Mycosphaerellales</taxon>
        <taxon>Mycosphaerellaceae</taxon>
        <taxon>Pseudocercospora</taxon>
    </lineage>
</organism>
<name>A0A8H6RL85_9PEZI</name>
<protein>
    <submittedName>
        <fullName evidence="1">Uncharacterized protein</fullName>
    </submittedName>
</protein>
<dbReference type="EMBL" id="JABCIY010000150">
    <property type="protein sequence ID" value="KAF7192111.1"/>
    <property type="molecule type" value="Genomic_DNA"/>
</dbReference>
<dbReference type="Proteomes" id="UP000660729">
    <property type="component" value="Unassembled WGS sequence"/>
</dbReference>
<evidence type="ECO:0000313" key="2">
    <source>
        <dbReference type="Proteomes" id="UP000660729"/>
    </source>
</evidence>
<dbReference type="OrthoDB" id="3648946at2759"/>
<comment type="caution">
    <text evidence="1">The sequence shown here is derived from an EMBL/GenBank/DDBJ whole genome shotgun (WGS) entry which is preliminary data.</text>
</comment>
<keyword evidence="2" id="KW-1185">Reference proteome</keyword>